<protein>
    <submittedName>
        <fullName evidence="2">Uncharacterized protein</fullName>
    </submittedName>
</protein>
<dbReference type="EMBL" id="WNZW01000002">
    <property type="protein sequence ID" value="MUG44716.1"/>
    <property type="molecule type" value="Genomic_DNA"/>
</dbReference>
<evidence type="ECO:0000256" key="1">
    <source>
        <dbReference type="SAM" id="MobiDB-lite"/>
    </source>
</evidence>
<organism evidence="2 3">
    <name type="scientific">Paenibacillus woosongensis</name>
    <dbReference type="NCBI Taxonomy" id="307580"/>
    <lineage>
        <taxon>Bacteria</taxon>
        <taxon>Bacillati</taxon>
        <taxon>Bacillota</taxon>
        <taxon>Bacilli</taxon>
        <taxon>Bacillales</taxon>
        <taxon>Paenibacillaceae</taxon>
        <taxon>Paenibacillus</taxon>
    </lineage>
</organism>
<dbReference type="OrthoDB" id="2656835at2"/>
<evidence type="ECO:0000313" key="3">
    <source>
        <dbReference type="Proteomes" id="UP000447876"/>
    </source>
</evidence>
<name>A0A7X2YZ85_9BACL</name>
<proteinExistence type="predicted"/>
<reference evidence="2 3" key="1">
    <citation type="submission" date="2019-11" db="EMBL/GenBank/DDBJ databases">
        <title>Draft genome sequences of five Paenibacillus species of dairy origin.</title>
        <authorList>
            <person name="Olajide A.M."/>
            <person name="Chen S."/>
            <person name="Lapointe G."/>
        </authorList>
    </citation>
    <scope>NUCLEOTIDE SEQUENCE [LARGE SCALE GENOMIC DNA]</scope>
    <source>
        <strain evidence="2 3">12CR55</strain>
    </source>
</reference>
<feature type="compositionally biased region" description="Basic and acidic residues" evidence="1">
    <location>
        <begin position="48"/>
        <end position="61"/>
    </location>
</feature>
<feature type="region of interest" description="Disordered" evidence="1">
    <location>
        <begin position="39"/>
        <end position="87"/>
    </location>
</feature>
<dbReference type="Proteomes" id="UP000447876">
    <property type="component" value="Unassembled WGS sequence"/>
</dbReference>
<comment type="caution">
    <text evidence="2">The sequence shown here is derived from an EMBL/GenBank/DDBJ whole genome shotgun (WGS) entry which is preliminary data.</text>
</comment>
<dbReference type="RefSeq" id="WP_155610147.1">
    <property type="nucleotide sequence ID" value="NZ_WNZW01000002.1"/>
</dbReference>
<dbReference type="AlphaFoldDB" id="A0A7X2YZ85"/>
<accession>A0A7X2YZ85</accession>
<sequence>MKSVSFLCGALVGAAAVIWSAKRNGGKLTGGKGIMNLAGMTMNSAGKGSEHGHSSASEHKHGSSGMGESKVHPSSASSSHDASHSKEYSVKQITDFIKGNADVRREVEQILKETNSVIPGL</sequence>
<evidence type="ECO:0000313" key="2">
    <source>
        <dbReference type="EMBL" id="MUG44716.1"/>
    </source>
</evidence>
<gene>
    <name evidence="2" type="ORF">GNP95_06875</name>
</gene>